<evidence type="ECO:0000256" key="5">
    <source>
        <dbReference type="ARBA" id="ARBA00022857"/>
    </source>
</evidence>
<dbReference type="GeneID" id="100488563"/>
<dbReference type="InterPro" id="IPR052206">
    <property type="entry name" value="Retinol_saturase"/>
</dbReference>
<evidence type="ECO:0000256" key="4">
    <source>
        <dbReference type="ARBA" id="ARBA00022827"/>
    </source>
</evidence>
<dbReference type="Gene3D" id="3.50.50.60">
    <property type="entry name" value="FAD/NAD(P)-binding domain"/>
    <property type="match status" value="2"/>
</dbReference>
<dbReference type="SUPFAM" id="SSF51905">
    <property type="entry name" value="FAD/NAD(P)-binding domain"/>
    <property type="match status" value="1"/>
</dbReference>
<dbReference type="GO" id="GO:0016491">
    <property type="term" value="F:oxidoreductase activity"/>
    <property type="evidence" value="ECO:0000318"/>
    <property type="project" value="GO_Central"/>
</dbReference>
<organism evidence="10 11">
    <name type="scientific">Xenopus tropicalis</name>
    <name type="common">Western clawed frog</name>
    <name type="synonym">Silurana tropicalis</name>
    <dbReference type="NCBI Taxonomy" id="8364"/>
    <lineage>
        <taxon>Eukaryota</taxon>
        <taxon>Metazoa</taxon>
        <taxon>Chordata</taxon>
        <taxon>Craniata</taxon>
        <taxon>Vertebrata</taxon>
        <taxon>Euteleostomi</taxon>
        <taxon>Amphibia</taxon>
        <taxon>Batrachia</taxon>
        <taxon>Anura</taxon>
        <taxon>Pipoidea</taxon>
        <taxon>Pipidae</taxon>
        <taxon>Xenopodinae</taxon>
        <taxon>Xenopus</taxon>
        <taxon>Silurana</taxon>
    </lineage>
</organism>
<keyword evidence="10" id="KW-1185">Reference proteome</keyword>
<dbReference type="Pfam" id="PF01593">
    <property type="entry name" value="Amino_oxidase"/>
    <property type="match status" value="1"/>
</dbReference>
<dbReference type="PANTHER" id="PTHR46091">
    <property type="entry name" value="BLR7054 PROTEIN"/>
    <property type="match status" value="1"/>
</dbReference>
<dbReference type="Proteomes" id="UP000008143">
    <property type="component" value="Chromosome 10"/>
</dbReference>
<feature type="coiled-coil region" evidence="7">
    <location>
        <begin position="479"/>
        <end position="506"/>
    </location>
</feature>
<gene>
    <name evidence="11 12" type="primary">LOC100488563</name>
</gene>
<keyword evidence="8" id="KW-1133">Transmembrane helix</keyword>
<keyword evidence="3" id="KW-0732">Signal</keyword>
<evidence type="ECO:0000256" key="3">
    <source>
        <dbReference type="ARBA" id="ARBA00022729"/>
    </source>
</evidence>
<keyword evidence="8" id="KW-0812">Transmembrane</keyword>
<dbReference type="InterPro" id="IPR002937">
    <property type="entry name" value="Amino_oxidase"/>
</dbReference>
<evidence type="ECO:0000256" key="1">
    <source>
        <dbReference type="ARBA" id="ARBA00005855"/>
    </source>
</evidence>
<evidence type="ECO:0000313" key="10">
    <source>
        <dbReference type="Proteomes" id="UP000008143"/>
    </source>
</evidence>
<accession>A0A8J0QL33</accession>
<dbReference type="PANTHER" id="PTHR46091:SF2">
    <property type="entry name" value="AMINE OXIDASE DOMAIN-CONTAINING PROTEIN"/>
    <property type="match status" value="1"/>
</dbReference>
<keyword evidence="6" id="KW-0520">NAD</keyword>
<feature type="transmembrane region" description="Helical" evidence="8">
    <location>
        <begin position="564"/>
        <end position="587"/>
    </location>
</feature>
<proteinExistence type="inferred from homology"/>
<evidence type="ECO:0000256" key="8">
    <source>
        <dbReference type="SAM" id="Phobius"/>
    </source>
</evidence>
<evidence type="ECO:0000256" key="6">
    <source>
        <dbReference type="ARBA" id="ARBA00023027"/>
    </source>
</evidence>
<keyword evidence="7" id="KW-0175">Coiled coil</keyword>
<reference evidence="11" key="1">
    <citation type="submission" date="2025-08" db="UniProtKB">
        <authorList>
            <consortium name="RefSeq"/>
        </authorList>
    </citation>
    <scope>IDENTIFICATION</scope>
    <source>
        <strain evidence="11">Nigerian</strain>
        <tissue evidence="11">Liver and blood</tissue>
    </source>
</reference>
<dbReference type="KEGG" id="xtr:100488563"/>
<evidence type="ECO:0000256" key="7">
    <source>
        <dbReference type="SAM" id="Coils"/>
    </source>
</evidence>
<sequence>MLVLWGLLLFLPILGLYLWFYHGWGCFFREDAIQPTQPLVTDKRARDKVLRQGFSQDKVPASLDALVIGSGVGGLSVAALLAKAGKKVLVLEQHEQAGGSCHTFQQHGYEFDVGIHYVGQMHENGMMRIIMDQLTDGQLQWNRLADDYDFVMVGPRQYLISAGKRGFPERLKKQFPGEEEAIDKFVAMMKKVARHVALLGALKILPQWLSLFLLRTRILHMFSPIFWFSESSHQDVLNKLTSNKDLQTVFSYVFYGVPPNDSSFMINSLLLHHYKRGAWYPRGGSSEIPFHMINVIERAGGKVLVKAPVTRILLSNGRATGVAVKKSGQEICVSAPIIISDAGIFNTYERLLPPEIKQKPEVASILSRLQYGMGCFLVFVGLRGTSDELGLKSINYWMFQGADLNSLMDQCSLSTLDEFCENLPLMFITSPSAKDPTYNLRHPGRSCMTLLTMAPYHWFSEWKEHQPRHRGDDYYNMKMKLAQKMLERALKENPQLEDKVEYMEAATPLSNEYYLRAPKGSMYSAEQNCSRYQSDIIVKMRTQTAVPGLYLTGQDVFSSGLAGAVHGGLLCACAVLNRILYLDLIIMKKRLKRQRMKKRD</sequence>
<dbReference type="InterPro" id="IPR036188">
    <property type="entry name" value="FAD/NAD-bd_sf"/>
</dbReference>
<dbReference type="OrthoDB" id="38045at2759"/>
<comment type="similarity">
    <text evidence="1">Belongs to the carotenoid/retinoid oxidoreductase family. CrtISO subfamily.</text>
</comment>
<evidence type="ECO:0000313" key="12">
    <source>
        <dbReference type="Xenbase" id="XB-GENE-29079267"/>
    </source>
</evidence>
<name>A0A8J0QL33_XENTR</name>
<keyword evidence="2" id="KW-0285">Flavoprotein</keyword>
<dbReference type="AlphaFoldDB" id="A0A8J0QL33"/>
<protein>
    <submittedName>
        <fullName evidence="11">All-trans-retinol 13,14-reductase</fullName>
    </submittedName>
</protein>
<keyword evidence="5" id="KW-0521">NADP</keyword>
<evidence type="ECO:0000256" key="2">
    <source>
        <dbReference type="ARBA" id="ARBA00022630"/>
    </source>
</evidence>
<dbReference type="Xenbase" id="XB-GENE-29079267">
    <property type="gene designation" value="LOC100488563"/>
</dbReference>
<feature type="domain" description="Amine oxidase" evidence="9">
    <location>
        <begin position="73"/>
        <end position="576"/>
    </location>
</feature>
<evidence type="ECO:0000313" key="11">
    <source>
        <dbReference type="RefSeq" id="XP_002935591.3"/>
    </source>
</evidence>
<keyword evidence="8" id="KW-0472">Membrane</keyword>
<dbReference type="RefSeq" id="XP_002935591.3">
    <property type="nucleotide sequence ID" value="XM_002935545.5"/>
</dbReference>
<evidence type="ECO:0000259" key="9">
    <source>
        <dbReference type="Pfam" id="PF01593"/>
    </source>
</evidence>
<dbReference type="AGR" id="Xenbase:XB-GENE-29079267"/>
<dbReference type="OMA" id="GLATWFK"/>
<keyword evidence="4" id="KW-0274">FAD</keyword>